<evidence type="ECO:0000313" key="3">
    <source>
        <dbReference type="Proteomes" id="UP001642260"/>
    </source>
</evidence>
<evidence type="ECO:0000313" key="2">
    <source>
        <dbReference type="EMBL" id="CAH8322318.1"/>
    </source>
</evidence>
<organism evidence="2 3">
    <name type="scientific">Eruca vesicaria subsp. sativa</name>
    <name type="common">Garden rocket</name>
    <name type="synonym">Eruca sativa</name>
    <dbReference type="NCBI Taxonomy" id="29727"/>
    <lineage>
        <taxon>Eukaryota</taxon>
        <taxon>Viridiplantae</taxon>
        <taxon>Streptophyta</taxon>
        <taxon>Embryophyta</taxon>
        <taxon>Tracheophyta</taxon>
        <taxon>Spermatophyta</taxon>
        <taxon>Magnoliopsida</taxon>
        <taxon>eudicotyledons</taxon>
        <taxon>Gunneridae</taxon>
        <taxon>Pentapetalae</taxon>
        <taxon>rosids</taxon>
        <taxon>malvids</taxon>
        <taxon>Brassicales</taxon>
        <taxon>Brassicaceae</taxon>
        <taxon>Brassiceae</taxon>
        <taxon>Eruca</taxon>
    </lineage>
</organism>
<dbReference type="AlphaFoldDB" id="A0ABC8JED6"/>
<gene>
    <name evidence="2" type="ORF">ERUC_LOCUS9574</name>
</gene>
<dbReference type="EMBL" id="CAKOAT010097376">
    <property type="protein sequence ID" value="CAH8322318.1"/>
    <property type="molecule type" value="Genomic_DNA"/>
</dbReference>
<keyword evidence="3" id="KW-1185">Reference proteome</keyword>
<evidence type="ECO:0000256" key="1">
    <source>
        <dbReference type="SAM" id="MobiDB-lite"/>
    </source>
</evidence>
<name>A0ABC8JED6_ERUVS</name>
<comment type="caution">
    <text evidence="2">The sequence shown here is derived from an EMBL/GenBank/DDBJ whole genome shotgun (WGS) entry which is preliminary data.</text>
</comment>
<sequence length="100" mass="12006">MNPRSEHRATRSEAQINHTLSRREQRQTRRTQRRRTEEKPRPGGREWRRRPPEKTSKTLVVAEERGGRDRVVKLMYSKKIPGGHRRHVVRWPTTHVNVVQ</sequence>
<feature type="compositionally biased region" description="Basic and acidic residues" evidence="1">
    <location>
        <begin position="34"/>
        <end position="58"/>
    </location>
</feature>
<reference evidence="2 3" key="1">
    <citation type="submission" date="2022-03" db="EMBL/GenBank/DDBJ databases">
        <authorList>
            <person name="Macdonald S."/>
            <person name="Ahmed S."/>
            <person name="Newling K."/>
        </authorList>
    </citation>
    <scope>NUCLEOTIDE SEQUENCE [LARGE SCALE GENOMIC DNA]</scope>
</reference>
<accession>A0ABC8JED6</accession>
<protein>
    <submittedName>
        <fullName evidence="2">Uncharacterized protein</fullName>
    </submittedName>
</protein>
<feature type="region of interest" description="Disordered" evidence="1">
    <location>
        <begin position="1"/>
        <end position="58"/>
    </location>
</feature>
<feature type="compositionally biased region" description="Basic and acidic residues" evidence="1">
    <location>
        <begin position="1"/>
        <end position="11"/>
    </location>
</feature>
<proteinExistence type="predicted"/>
<dbReference type="Proteomes" id="UP001642260">
    <property type="component" value="Unassembled WGS sequence"/>
</dbReference>